<dbReference type="HOGENOM" id="CLU_539796_0_0_1"/>
<dbReference type="KEGG" id="pno:SNOG_00900"/>
<feature type="compositionally biased region" description="Polar residues" evidence="1">
    <location>
        <begin position="40"/>
        <end position="58"/>
    </location>
</feature>
<protein>
    <submittedName>
        <fullName evidence="2">Uncharacterized protein</fullName>
    </submittedName>
</protein>
<feature type="compositionally biased region" description="Polar residues" evidence="1">
    <location>
        <begin position="193"/>
        <end position="213"/>
    </location>
</feature>
<evidence type="ECO:0000313" key="2">
    <source>
        <dbReference type="EMBL" id="EAT92395.1"/>
    </source>
</evidence>
<dbReference type="RefSeq" id="XP_001791567.1">
    <property type="nucleotide sequence ID" value="XM_001791515.1"/>
</dbReference>
<dbReference type="OMA" id="WKDECAG"/>
<organism evidence="2 3">
    <name type="scientific">Phaeosphaeria nodorum (strain SN15 / ATCC MYA-4574 / FGSC 10173)</name>
    <name type="common">Glume blotch fungus</name>
    <name type="synonym">Parastagonospora nodorum</name>
    <dbReference type="NCBI Taxonomy" id="321614"/>
    <lineage>
        <taxon>Eukaryota</taxon>
        <taxon>Fungi</taxon>
        <taxon>Dikarya</taxon>
        <taxon>Ascomycota</taxon>
        <taxon>Pezizomycotina</taxon>
        <taxon>Dothideomycetes</taxon>
        <taxon>Pleosporomycetidae</taxon>
        <taxon>Pleosporales</taxon>
        <taxon>Pleosporineae</taxon>
        <taxon>Phaeosphaeriaceae</taxon>
        <taxon>Parastagonospora</taxon>
    </lineage>
</organism>
<dbReference type="Proteomes" id="UP000001055">
    <property type="component" value="Unassembled WGS sequence"/>
</dbReference>
<evidence type="ECO:0000256" key="1">
    <source>
        <dbReference type="SAM" id="MobiDB-lite"/>
    </source>
</evidence>
<dbReference type="eggNOG" id="ENOG502S23J">
    <property type="taxonomic scope" value="Eukaryota"/>
</dbReference>
<accession>Q0V514</accession>
<reference evidence="3" key="1">
    <citation type="journal article" date="2007" name="Plant Cell">
        <title>Dothideomycete-plant interactions illuminated by genome sequencing and EST analysis of the wheat pathogen Stagonospora nodorum.</title>
        <authorList>
            <person name="Hane J.K."/>
            <person name="Lowe R.G."/>
            <person name="Solomon P.S."/>
            <person name="Tan K.C."/>
            <person name="Schoch C.L."/>
            <person name="Spatafora J.W."/>
            <person name="Crous P.W."/>
            <person name="Kodira C."/>
            <person name="Birren B.W."/>
            <person name="Galagan J.E."/>
            <person name="Torriani S.F."/>
            <person name="McDonald B.A."/>
            <person name="Oliver R.P."/>
        </authorList>
    </citation>
    <scope>NUCLEOTIDE SEQUENCE [LARGE SCALE GENOMIC DNA]</scope>
    <source>
        <strain evidence="3">SN15 / ATCC MYA-4574 / FGSC 10173</strain>
    </source>
</reference>
<dbReference type="AlphaFoldDB" id="Q0V514"/>
<gene>
    <name evidence="2" type="ORF">SNOG_00900</name>
</gene>
<dbReference type="EMBL" id="CH445325">
    <property type="protein sequence ID" value="EAT92395.1"/>
    <property type="molecule type" value="Genomic_DNA"/>
</dbReference>
<dbReference type="GeneID" id="5967593"/>
<proteinExistence type="predicted"/>
<feature type="region of interest" description="Disordered" evidence="1">
    <location>
        <begin position="1"/>
        <end position="221"/>
    </location>
</feature>
<name>Q0V514_PHANO</name>
<sequence>MPIPGLRPGLRPRHTRNSSYQSDVDGIRRRSFLPQPGQARYSSNQDATASNMDSTNAQPPVAGRLRPRSMYQPAGMQAPSKTEEQTAAPRSIRPPSASAKSSDPQATELGRSKSLRKPGTSTQSAQPPPSKGHTRTKSSITSGLRKELNGTESSMTRPRSMLVAPGGHSKSNSISTESASTAPRASLRLAGLSRTSVKTRFESTSAGAATQLPSKPDEPVASHVRLRAPPKEEPTKTARPAFSTLQQHFTPRKVGKALTSTFLHPAPTPGATSLPPEIISLQAELLQLHLLHASSAQVVHQWHASARKTLRKKFEEVAGLHHAMLDFERAGQEQKNLQALTEWSSSSGLIEYIQILSGPLHELPALLEPGGRAERLMDEFRRWIARVEYIWAVRQRGGDADVDTIEGLGEDWKAENAAIARKVTAFARDLEQVRQPAEGSSIACLVDTCRELLAGLVEELRVVLAIEGGVVERERGWVEERLGAIARGTGMGLGDVKEEIPAWRA</sequence>
<evidence type="ECO:0000313" key="3">
    <source>
        <dbReference type="Proteomes" id="UP000001055"/>
    </source>
</evidence>
<dbReference type="VEuPathDB" id="FungiDB:JI435_009000"/>
<feature type="compositionally biased region" description="Polar residues" evidence="1">
    <location>
        <begin position="169"/>
        <end position="183"/>
    </location>
</feature>
<dbReference type="InParanoid" id="Q0V514"/>